<dbReference type="InterPro" id="IPR000073">
    <property type="entry name" value="AB_hydrolase_1"/>
</dbReference>
<dbReference type="Pfam" id="PF12697">
    <property type="entry name" value="Abhydrolase_6"/>
    <property type="match status" value="1"/>
</dbReference>
<proteinExistence type="predicted"/>
<feature type="domain" description="AB hydrolase-1" evidence="1">
    <location>
        <begin position="6"/>
        <end position="229"/>
    </location>
</feature>
<dbReference type="AlphaFoldDB" id="A0AAD1H7N5"/>
<evidence type="ECO:0000313" key="3">
    <source>
        <dbReference type="Proteomes" id="UP000466681"/>
    </source>
</evidence>
<dbReference type="KEGG" id="mmor:MMOR_06560"/>
<organism evidence="2 3">
    <name type="scientific">Mycolicibacterium moriokaense</name>
    <dbReference type="NCBI Taxonomy" id="39691"/>
    <lineage>
        <taxon>Bacteria</taxon>
        <taxon>Bacillati</taxon>
        <taxon>Actinomycetota</taxon>
        <taxon>Actinomycetes</taxon>
        <taxon>Mycobacteriales</taxon>
        <taxon>Mycobacteriaceae</taxon>
        <taxon>Mycolicibacterium</taxon>
    </lineage>
</organism>
<dbReference type="InterPro" id="IPR052897">
    <property type="entry name" value="Sec-Metab_Biosynth_Hydrolase"/>
</dbReference>
<evidence type="ECO:0000313" key="2">
    <source>
        <dbReference type="EMBL" id="BBW99719.1"/>
    </source>
</evidence>
<dbReference type="GO" id="GO:0003824">
    <property type="term" value="F:catalytic activity"/>
    <property type="evidence" value="ECO:0007669"/>
    <property type="project" value="UniProtKB-ARBA"/>
</dbReference>
<dbReference type="EMBL" id="AP022560">
    <property type="protein sequence ID" value="BBW99719.1"/>
    <property type="molecule type" value="Genomic_DNA"/>
</dbReference>
<name>A0AAD1H7N5_9MYCO</name>
<dbReference type="PANTHER" id="PTHR37017:SF11">
    <property type="entry name" value="ESTERASE_LIPASE_THIOESTERASE DOMAIN-CONTAINING PROTEIN"/>
    <property type="match status" value="1"/>
</dbReference>
<dbReference type="SUPFAM" id="SSF53474">
    <property type="entry name" value="alpha/beta-Hydrolases"/>
    <property type="match status" value="1"/>
</dbReference>
<evidence type="ECO:0000259" key="1">
    <source>
        <dbReference type="Pfam" id="PF12697"/>
    </source>
</evidence>
<gene>
    <name evidence="2" type="primary">estC</name>
    <name evidence="2" type="ORF">MMOR_06560</name>
</gene>
<dbReference type="Proteomes" id="UP000466681">
    <property type="component" value="Chromosome"/>
</dbReference>
<dbReference type="Gene3D" id="3.40.50.1820">
    <property type="entry name" value="alpha/beta hydrolase"/>
    <property type="match status" value="1"/>
</dbReference>
<reference evidence="2 3" key="1">
    <citation type="journal article" date="2019" name="Emerg. Microbes Infect.">
        <title>Comprehensive subspecies identification of 175 nontuberculous mycobacteria species based on 7547 genomic profiles.</title>
        <authorList>
            <person name="Matsumoto Y."/>
            <person name="Kinjo T."/>
            <person name="Motooka D."/>
            <person name="Nabeya D."/>
            <person name="Jung N."/>
            <person name="Uechi K."/>
            <person name="Horii T."/>
            <person name="Iida T."/>
            <person name="Fujita J."/>
            <person name="Nakamura S."/>
        </authorList>
    </citation>
    <scope>NUCLEOTIDE SEQUENCE [LARGE SCALE GENOMIC DNA]</scope>
    <source>
        <strain evidence="2 3">JCM 6375</strain>
    </source>
</reference>
<keyword evidence="3" id="KW-1185">Reference proteome</keyword>
<dbReference type="InterPro" id="IPR029058">
    <property type="entry name" value="AB_hydrolase_fold"/>
</dbReference>
<protein>
    <submittedName>
        <fullName evidence="2">Esterase</fullName>
    </submittedName>
</protein>
<dbReference type="PANTHER" id="PTHR37017">
    <property type="entry name" value="AB HYDROLASE-1 DOMAIN-CONTAINING PROTEIN-RELATED"/>
    <property type="match status" value="1"/>
</dbReference>
<sequence length="237" mass="25809">MTTFALVHGAWHSPWCWERVAPLLLEAGHDVVVPELPSEDGAADFDRYADVVCTALRAYDDVVVVAHSLGGATGALIPDRRPVRHLVYLCAAVPQGGVGLFDQWQAQPDMVAADFSDGWLAALSDPDEQLRTTWVDRDFARKVFYADCDEATAAEAFDHLRPQSGYPWTLPCSLTEHPSVRCTSVVCSDDRIINPAWSRRAGRDIGADVVELPGSHSPFLSQPSAVADVLLRVAEAS</sequence>
<dbReference type="RefSeq" id="WP_133056585.1">
    <property type="nucleotide sequence ID" value="NZ_AP022560.1"/>
</dbReference>
<accession>A0AAD1H7N5</accession>